<gene>
    <name evidence="8" type="ORF">Pmani_034634</name>
</gene>
<accession>A0AAE1NN62</accession>
<feature type="region of interest" description="Disordered" evidence="7">
    <location>
        <begin position="1"/>
        <end position="43"/>
    </location>
</feature>
<comment type="function">
    <text evidence="6">Component of the SWI5-SFR1 complex, a complex required for double-strand break repair via homologous recombination.</text>
</comment>
<evidence type="ECO:0000256" key="2">
    <source>
        <dbReference type="ARBA" id="ARBA00019825"/>
    </source>
</evidence>
<protein>
    <recommendedName>
        <fullName evidence="2">DNA repair protein SWI5 homolog</fullName>
    </recommendedName>
    <alternativeName>
        <fullName evidence="5">Protein SAE3 homolog</fullName>
    </alternativeName>
</protein>
<evidence type="ECO:0000256" key="1">
    <source>
        <dbReference type="ARBA" id="ARBA00008060"/>
    </source>
</evidence>
<evidence type="ECO:0000313" key="8">
    <source>
        <dbReference type="EMBL" id="KAK4292613.1"/>
    </source>
</evidence>
<reference evidence="8" key="1">
    <citation type="submission" date="2023-11" db="EMBL/GenBank/DDBJ databases">
        <title>Genome assemblies of two species of porcelain crab, Petrolisthes cinctipes and Petrolisthes manimaculis (Anomura: Porcellanidae).</title>
        <authorList>
            <person name="Angst P."/>
        </authorList>
    </citation>
    <scope>NUCLEOTIDE SEQUENCE</scope>
    <source>
        <strain evidence="8">PB745_02</strain>
        <tissue evidence="8">Gill</tissue>
    </source>
</reference>
<evidence type="ECO:0000256" key="4">
    <source>
        <dbReference type="ARBA" id="ARBA00023204"/>
    </source>
</evidence>
<evidence type="ECO:0000256" key="6">
    <source>
        <dbReference type="ARBA" id="ARBA00059338"/>
    </source>
</evidence>
<dbReference type="Gene3D" id="1.20.5.170">
    <property type="match status" value="1"/>
</dbReference>
<feature type="compositionally biased region" description="Polar residues" evidence="7">
    <location>
        <begin position="24"/>
        <end position="42"/>
    </location>
</feature>
<comment type="caution">
    <text evidence="8">The sequence shown here is derived from an EMBL/GenBank/DDBJ whole genome shotgun (WGS) entry which is preliminary data.</text>
</comment>
<dbReference type="GO" id="GO:0000724">
    <property type="term" value="P:double-strand break repair via homologous recombination"/>
    <property type="evidence" value="ECO:0007669"/>
    <property type="project" value="TreeGrafter"/>
</dbReference>
<dbReference type="FunFam" id="1.20.5.170:FF:000056">
    <property type="entry name" value="DNA repair protein SWI5 homolog"/>
    <property type="match status" value="1"/>
</dbReference>
<dbReference type="PANTHER" id="PTHR28529:SF2">
    <property type="entry name" value="DNA REPAIR PROTEIN SWI5 HOMOLOG"/>
    <property type="match status" value="1"/>
</dbReference>
<name>A0AAE1NN62_9EUCA</name>
<keyword evidence="3" id="KW-0227">DNA damage</keyword>
<dbReference type="InterPro" id="IPR010760">
    <property type="entry name" value="DNA-repair_Swi5"/>
</dbReference>
<dbReference type="Pfam" id="PF07061">
    <property type="entry name" value="Swi5"/>
    <property type="match status" value="1"/>
</dbReference>
<comment type="similarity">
    <text evidence="1">Belongs to the SWI5/SAE3 family.</text>
</comment>
<keyword evidence="9" id="KW-1185">Reference proteome</keyword>
<dbReference type="PANTHER" id="PTHR28529">
    <property type="entry name" value="DNA REPAIR PROTEIN SWI5 HOMOLOG"/>
    <property type="match status" value="1"/>
</dbReference>
<evidence type="ECO:0000256" key="7">
    <source>
        <dbReference type="SAM" id="MobiDB-lite"/>
    </source>
</evidence>
<evidence type="ECO:0000256" key="5">
    <source>
        <dbReference type="ARBA" id="ARBA00030081"/>
    </source>
</evidence>
<keyword evidence="4" id="KW-0234">DNA repair</keyword>
<evidence type="ECO:0000313" key="9">
    <source>
        <dbReference type="Proteomes" id="UP001292094"/>
    </source>
</evidence>
<dbReference type="EMBL" id="JAWZYT010004775">
    <property type="protein sequence ID" value="KAK4292613.1"/>
    <property type="molecule type" value="Genomic_DNA"/>
</dbReference>
<dbReference type="Proteomes" id="UP001292094">
    <property type="component" value="Unassembled WGS sequence"/>
</dbReference>
<proteinExistence type="inferred from homology"/>
<organism evidence="8 9">
    <name type="scientific">Petrolisthes manimaculis</name>
    <dbReference type="NCBI Taxonomy" id="1843537"/>
    <lineage>
        <taxon>Eukaryota</taxon>
        <taxon>Metazoa</taxon>
        <taxon>Ecdysozoa</taxon>
        <taxon>Arthropoda</taxon>
        <taxon>Crustacea</taxon>
        <taxon>Multicrustacea</taxon>
        <taxon>Malacostraca</taxon>
        <taxon>Eumalacostraca</taxon>
        <taxon>Eucarida</taxon>
        <taxon>Decapoda</taxon>
        <taxon>Pleocyemata</taxon>
        <taxon>Anomura</taxon>
        <taxon>Galatheoidea</taxon>
        <taxon>Porcellanidae</taxon>
        <taxon>Petrolisthes</taxon>
    </lineage>
</organism>
<sequence>MSLRRSVGGTPRSSRVHQPFKSPFRTQETSPQSQDVNTTPTQKRIIVQHSLKKDFERRLKSCDGENGNQIEKVVTSSKLACKESVPKYSTSEPSTSIYQSPQTNHIYKKIPSALFSTPFRSPGCTPHVQQTTSPEEQLAQLRMQEASLDEEIRDLQANGYKAEELQSHIDNLHRYNEIKDAAQLVLGRLAEMEEVTVKEMHEKYGVSASD</sequence>
<dbReference type="GO" id="GO:0034974">
    <property type="term" value="C:Swi5-Swi2 complex"/>
    <property type="evidence" value="ECO:0007669"/>
    <property type="project" value="TreeGrafter"/>
</dbReference>
<evidence type="ECO:0000256" key="3">
    <source>
        <dbReference type="ARBA" id="ARBA00022763"/>
    </source>
</evidence>
<dbReference type="GO" id="GO:0032798">
    <property type="term" value="C:Swi5-Sfr1 complex"/>
    <property type="evidence" value="ECO:0007669"/>
    <property type="project" value="UniProtKB-ARBA"/>
</dbReference>
<dbReference type="AlphaFoldDB" id="A0AAE1NN62"/>